<dbReference type="Gene3D" id="1.10.10.60">
    <property type="entry name" value="Homeodomain-like"/>
    <property type="match status" value="1"/>
</dbReference>
<evidence type="ECO:0000256" key="5">
    <source>
        <dbReference type="SAM" id="MobiDB-lite"/>
    </source>
</evidence>
<dbReference type="Pfam" id="PF16859">
    <property type="entry name" value="TetR_C_11"/>
    <property type="match status" value="1"/>
</dbReference>
<dbReference type="PANTHER" id="PTHR30055:SF148">
    <property type="entry name" value="TETR-FAMILY TRANSCRIPTIONAL REGULATOR"/>
    <property type="match status" value="1"/>
</dbReference>
<dbReference type="PROSITE" id="PS50977">
    <property type="entry name" value="HTH_TETR_2"/>
    <property type="match status" value="1"/>
</dbReference>
<name>A0AA41YPA1_9PROT</name>
<gene>
    <name evidence="7" type="ORF">OL599_00460</name>
</gene>
<dbReference type="InterPro" id="IPR009057">
    <property type="entry name" value="Homeodomain-like_sf"/>
</dbReference>
<dbReference type="PRINTS" id="PR00455">
    <property type="entry name" value="HTHTETR"/>
</dbReference>
<organism evidence="7 8">
    <name type="scientific">Limobrevibacterium gyesilva</name>
    <dbReference type="NCBI Taxonomy" id="2991712"/>
    <lineage>
        <taxon>Bacteria</taxon>
        <taxon>Pseudomonadati</taxon>
        <taxon>Pseudomonadota</taxon>
        <taxon>Alphaproteobacteria</taxon>
        <taxon>Acetobacterales</taxon>
        <taxon>Acetobacteraceae</taxon>
        <taxon>Limobrevibacterium</taxon>
    </lineage>
</organism>
<evidence type="ECO:0000256" key="3">
    <source>
        <dbReference type="ARBA" id="ARBA00023163"/>
    </source>
</evidence>
<reference evidence="7" key="2">
    <citation type="submission" date="2022-10" db="EMBL/GenBank/DDBJ databases">
        <authorList>
            <person name="Trinh H.N."/>
        </authorList>
    </citation>
    <scope>NUCLEOTIDE SEQUENCE</scope>
    <source>
        <strain evidence="7">RN2-1</strain>
    </source>
</reference>
<protein>
    <submittedName>
        <fullName evidence="7">TetR/AcrR family transcriptional regulator</fullName>
    </submittedName>
</protein>
<dbReference type="InterPro" id="IPR050109">
    <property type="entry name" value="HTH-type_TetR-like_transc_reg"/>
</dbReference>
<reference evidence="7" key="1">
    <citation type="submission" date="2022-09" db="EMBL/GenBank/DDBJ databases">
        <title>Rhodovastum sp. nov. RN2-1 isolated from soil in Seongnam, South Korea.</title>
        <authorList>
            <person name="Le N.T."/>
        </authorList>
    </citation>
    <scope>NUCLEOTIDE SEQUENCE</scope>
    <source>
        <strain evidence="7">RN2-1</strain>
    </source>
</reference>
<dbReference type="Proteomes" id="UP001165679">
    <property type="component" value="Unassembled WGS sequence"/>
</dbReference>
<accession>A0AA41YPA1</accession>
<dbReference type="RefSeq" id="WP_264711619.1">
    <property type="nucleotide sequence ID" value="NZ_JAPDNT010000001.1"/>
</dbReference>
<evidence type="ECO:0000256" key="1">
    <source>
        <dbReference type="ARBA" id="ARBA00023015"/>
    </source>
</evidence>
<sequence>MDKATRTRPTGAARSPAKAPGRPRSDATRQSVLRAAFELLTEGGLARFTIEGVAARSGVARTTIYRWWPKKGALAMEGFLEATAPEIRFPKTTSAVADMKAQLRLCAKLLRGRAGRIICGVIVEGQTDPETIAAFIEGYLQPRRREARAILQRGIDSGEMRPDLDMSALLSALYSPMHLRLLLGEPIDDAWVDSLADTVLQGCLATPTAPAQVRTAAPPRSA</sequence>
<dbReference type="EMBL" id="JAPDNT010000001">
    <property type="protein sequence ID" value="MCW3473037.1"/>
    <property type="molecule type" value="Genomic_DNA"/>
</dbReference>
<evidence type="ECO:0000313" key="7">
    <source>
        <dbReference type="EMBL" id="MCW3473037.1"/>
    </source>
</evidence>
<dbReference type="InterPro" id="IPR011075">
    <property type="entry name" value="TetR_C"/>
</dbReference>
<dbReference type="GO" id="GO:0003700">
    <property type="term" value="F:DNA-binding transcription factor activity"/>
    <property type="evidence" value="ECO:0007669"/>
    <property type="project" value="TreeGrafter"/>
</dbReference>
<dbReference type="GO" id="GO:0000976">
    <property type="term" value="F:transcription cis-regulatory region binding"/>
    <property type="evidence" value="ECO:0007669"/>
    <property type="project" value="TreeGrafter"/>
</dbReference>
<dbReference type="Pfam" id="PF00440">
    <property type="entry name" value="TetR_N"/>
    <property type="match status" value="1"/>
</dbReference>
<dbReference type="InterPro" id="IPR036271">
    <property type="entry name" value="Tet_transcr_reg_TetR-rel_C_sf"/>
</dbReference>
<dbReference type="InterPro" id="IPR001647">
    <property type="entry name" value="HTH_TetR"/>
</dbReference>
<evidence type="ECO:0000259" key="6">
    <source>
        <dbReference type="PROSITE" id="PS50977"/>
    </source>
</evidence>
<evidence type="ECO:0000313" key="8">
    <source>
        <dbReference type="Proteomes" id="UP001165679"/>
    </source>
</evidence>
<keyword evidence="2 4" id="KW-0238">DNA-binding</keyword>
<dbReference type="SUPFAM" id="SSF48498">
    <property type="entry name" value="Tetracyclin repressor-like, C-terminal domain"/>
    <property type="match status" value="1"/>
</dbReference>
<dbReference type="PANTHER" id="PTHR30055">
    <property type="entry name" value="HTH-TYPE TRANSCRIPTIONAL REGULATOR RUTR"/>
    <property type="match status" value="1"/>
</dbReference>
<feature type="region of interest" description="Disordered" evidence="5">
    <location>
        <begin position="1"/>
        <end position="28"/>
    </location>
</feature>
<dbReference type="SUPFAM" id="SSF46689">
    <property type="entry name" value="Homeodomain-like"/>
    <property type="match status" value="1"/>
</dbReference>
<proteinExistence type="predicted"/>
<keyword evidence="1" id="KW-0805">Transcription regulation</keyword>
<feature type="domain" description="HTH tetR-type" evidence="6">
    <location>
        <begin position="26"/>
        <end position="86"/>
    </location>
</feature>
<dbReference type="Gene3D" id="1.10.357.10">
    <property type="entry name" value="Tetracycline Repressor, domain 2"/>
    <property type="match status" value="1"/>
</dbReference>
<evidence type="ECO:0000256" key="2">
    <source>
        <dbReference type="ARBA" id="ARBA00023125"/>
    </source>
</evidence>
<comment type="caution">
    <text evidence="7">The sequence shown here is derived from an EMBL/GenBank/DDBJ whole genome shotgun (WGS) entry which is preliminary data.</text>
</comment>
<evidence type="ECO:0000256" key="4">
    <source>
        <dbReference type="PROSITE-ProRule" id="PRU00335"/>
    </source>
</evidence>
<feature type="DNA-binding region" description="H-T-H motif" evidence="4">
    <location>
        <begin position="49"/>
        <end position="68"/>
    </location>
</feature>
<keyword evidence="8" id="KW-1185">Reference proteome</keyword>
<keyword evidence="3" id="KW-0804">Transcription</keyword>
<dbReference type="AlphaFoldDB" id="A0AA41YPA1"/>